<evidence type="ECO:0008006" key="3">
    <source>
        <dbReference type="Google" id="ProtNLM"/>
    </source>
</evidence>
<gene>
    <name evidence="1" type="ORF">LZZ85_08460</name>
</gene>
<dbReference type="RefSeq" id="WP_237870617.1">
    <property type="nucleotide sequence ID" value="NZ_JAKLTR010000004.1"/>
</dbReference>
<protein>
    <recommendedName>
        <fullName evidence="3">Gliding motility-associated protein GldM C-terminal domain-containing protein</fullName>
    </recommendedName>
</protein>
<sequence>MNGILFSISSLFFAVSFSAQPELKNLSLTDPAMDIIYIGVVNDLAVEGVSERQNMEVVVGGKDAEGSNGRYYAMVHTPGTVKVDVYRKVQGDRRLLTSKVFRSVLLSRPKARLMAAADSNLSVGVIIANPQLETFYPGSQFKSDCDISSFMLKITDSNGEELLEQTGGEENRLTEKMITLIRKLKPGDKLFFDEIRVFCRDGRGQKFEPFTVYIK</sequence>
<comment type="caution">
    <text evidence="1">The sequence shown here is derived from an EMBL/GenBank/DDBJ whole genome shotgun (WGS) entry which is preliminary data.</text>
</comment>
<organism evidence="1 2">
    <name type="scientific">Terrimonas ginsenosidimutans</name>
    <dbReference type="NCBI Taxonomy" id="2908004"/>
    <lineage>
        <taxon>Bacteria</taxon>
        <taxon>Pseudomonadati</taxon>
        <taxon>Bacteroidota</taxon>
        <taxon>Chitinophagia</taxon>
        <taxon>Chitinophagales</taxon>
        <taxon>Chitinophagaceae</taxon>
        <taxon>Terrimonas</taxon>
    </lineage>
</organism>
<dbReference type="EMBL" id="JAKLTR010000004">
    <property type="protein sequence ID" value="MCG2614312.1"/>
    <property type="molecule type" value="Genomic_DNA"/>
</dbReference>
<evidence type="ECO:0000313" key="2">
    <source>
        <dbReference type="Proteomes" id="UP001165367"/>
    </source>
</evidence>
<accession>A0ABS9KPQ6</accession>
<keyword evidence="2" id="KW-1185">Reference proteome</keyword>
<evidence type="ECO:0000313" key="1">
    <source>
        <dbReference type="EMBL" id="MCG2614312.1"/>
    </source>
</evidence>
<name>A0ABS9KPQ6_9BACT</name>
<reference evidence="1" key="1">
    <citation type="submission" date="2022-01" db="EMBL/GenBank/DDBJ databases">
        <authorList>
            <person name="Jo J.-H."/>
            <person name="Im W.-T."/>
        </authorList>
    </citation>
    <scope>NUCLEOTIDE SEQUENCE</scope>
    <source>
        <strain evidence="1">NA20</strain>
    </source>
</reference>
<proteinExistence type="predicted"/>
<dbReference type="Proteomes" id="UP001165367">
    <property type="component" value="Unassembled WGS sequence"/>
</dbReference>